<dbReference type="AlphaFoldDB" id="A0AAE9D2D7"/>
<dbReference type="Proteomes" id="UP000827892">
    <property type="component" value="Chromosome V"/>
</dbReference>
<evidence type="ECO:0000313" key="3">
    <source>
        <dbReference type="EMBL" id="ULT92321.1"/>
    </source>
</evidence>
<proteinExistence type="predicted"/>
<feature type="compositionally biased region" description="Polar residues" evidence="1">
    <location>
        <begin position="36"/>
        <end position="46"/>
    </location>
</feature>
<dbReference type="EMBL" id="CP090895">
    <property type="protein sequence ID" value="ULT92321.1"/>
    <property type="molecule type" value="Genomic_DNA"/>
</dbReference>
<reference evidence="3 4" key="1">
    <citation type="submission" date="2022-02" db="EMBL/GenBank/DDBJ databases">
        <title>Chromosome-level reference genomes for two strains of Caenorhabditis briggsae: an improved platform for comparative genomics.</title>
        <authorList>
            <person name="Stevens L."/>
            <person name="Andersen E.C."/>
        </authorList>
    </citation>
    <scope>NUCLEOTIDE SEQUENCE [LARGE SCALE GENOMIC DNA]</scope>
    <source>
        <strain evidence="3">QX1410_ONT</strain>
        <tissue evidence="3">Whole-organism</tissue>
    </source>
</reference>
<keyword evidence="2" id="KW-0732">Signal</keyword>
<protein>
    <recommendedName>
        <fullName evidence="5">Secreted protein</fullName>
    </recommendedName>
</protein>
<evidence type="ECO:0000256" key="2">
    <source>
        <dbReference type="SAM" id="SignalP"/>
    </source>
</evidence>
<feature type="region of interest" description="Disordered" evidence="1">
    <location>
        <begin position="26"/>
        <end position="49"/>
    </location>
</feature>
<sequence>MKVLLLCALVVVPRITPSSQIFVVPSSSRRPKTHNTIRNPRTQCHRNPQYGKERDRNLLYDHARRGSLLLFCCYCSSARVQKGEEEDKKYRN</sequence>
<feature type="signal peptide" evidence="2">
    <location>
        <begin position="1"/>
        <end position="18"/>
    </location>
</feature>
<name>A0AAE9D2D7_CAEBR</name>
<evidence type="ECO:0008006" key="5">
    <source>
        <dbReference type="Google" id="ProtNLM"/>
    </source>
</evidence>
<accession>A0AAE9D2D7</accession>
<feature type="chain" id="PRO_5042287500" description="Secreted protein" evidence="2">
    <location>
        <begin position="19"/>
        <end position="92"/>
    </location>
</feature>
<evidence type="ECO:0000313" key="4">
    <source>
        <dbReference type="Proteomes" id="UP000827892"/>
    </source>
</evidence>
<evidence type="ECO:0000256" key="1">
    <source>
        <dbReference type="SAM" id="MobiDB-lite"/>
    </source>
</evidence>
<organism evidence="3 4">
    <name type="scientific">Caenorhabditis briggsae</name>
    <dbReference type="NCBI Taxonomy" id="6238"/>
    <lineage>
        <taxon>Eukaryota</taxon>
        <taxon>Metazoa</taxon>
        <taxon>Ecdysozoa</taxon>
        <taxon>Nematoda</taxon>
        <taxon>Chromadorea</taxon>
        <taxon>Rhabditida</taxon>
        <taxon>Rhabditina</taxon>
        <taxon>Rhabditomorpha</taxon>
        <taxon>Rhabditoidea</taxon>
        <taxon>Rhabditidae</taxon>
        <taxon>Peloderinae</taxon>
        <taxon>Caenorhabditis</taxon>
    </lineage>
</organism>
<gene>
    <name evidence="3" type="ORF">L3Y34_009824</name>
</gene>